<dbReference type="PANTHER" id="PTHR11958:SF99">
    <property type="entry name" value="SODIUM-DEPENDENT EXCITATORY AMINO ACID TRANSPORTER GLT-6-RELATED"/>
    <property type="match status" value="1"/>
</dbReference>
<keyword evidence="6" id="KW-0769">Symport</keyword>
<protein>
    <recommendedName>
        <fullName evidence="6">Amino acid transporter</fullName>
    </recommendedName>
</protein>
<dbReference type="Pfam" id="PF00375">
    <property type="entry name" value="SDF"/>
    <property type="match status" value="1"/>
</dbReference>
<dbReference type="GO" id="GO:0005313">
    <property type="term" value="F:L-glutamate transmembrane transporter activity"/>
    <property type="evidence" value="ECO:0007669"/>
    <property type="project" value="TreeGrafter"/>
</dbReference>
<comment type="caution">
    <text evidence="7">The sequence shown here is derived from an EMBL/GenBank/DDBJ whole genome shotgun (WGS) entry which is preliminary data.</text>
</comment>
<keyword evidence="5 6" id="KW-0472">Membrane</keyword>
<dbReference type="Gene3D" id="1.10.3860.10">
    <property type="entry name" value="Sodium:dicarboxylate symporter"/>
    <property type="match status" value="1"/>
</dbReference>
<gene>
    <name evidence="7" type="ORF">EG68_11199</name>
</gene>
<dbReference type="GO" id="GO:0005886">
    <property type="term" value="C:plasma membrane"/>
    <property type="evidence" value="ECO:0007669"/>
    <property type="project" value="TreeGrafter"/>
</dbReference>
<dbReference type="InterPro" id="IPR050746">
    <property type="entry name" value="DAACS"/>
</dbReference>
<comment type="similarity">
    <text evidence="6">Belongs to the dicarboxylate/amino acid:cation symporter (DAACS) (TC 2.A.23) family.</text>
</comment>
<dbReference type="GO" id="GO:0015501">
    <property type="term" value="F:glutamate:sodium symporter activity"/>
    <property type="evidence" value="ECO:0007669"/>
    <property type="project" value="TreeGrafter"/>
</dbReference>
<keyword evidence="2 6" id="KW-0813">Transport</keyword>
<feature type="transmembrane region" description="Helical" evidence="6">
    <location>
        <begin position="53"/>
        <end position="73"/>
    </location>
</feature>
<dbReference type="PANTHER" id="PTHR11958">
    <property type="entry name" value="SODIUM/DICARBOXYLATE SYMPORTER-RELATED"/>
    <property type="match status" value="1"/>
</dbReference>
<accession>A0A8S9Y9Z7</accession>
<dbReference type="AlphaFoldDB" id="A0A8S9Y9Z7"/>
<evidence type="ECO:0000256" key="4">
    <source>
        <dbReference type="ARBA" id="ARBA00022989"/>
    </source>
</evidence>
<keyword evidence="8" id="KW-1185">Reference proteome</keyword>
<evidence type="ECO:0000313" key="7">
    <source>
        <dbReference type="EMBL" id="KAF7232919.1"/>
    </source>
</evidence>
<dbReference type="SUPFAM" id="SSF118215">
    <property type="entry name" value="Proton glutamate symport protein"/>
    <property type="match status" value="1"/>
</dbReference>
<evidence type="ECO:0000256" key="2">
    <source>
        <dbReference type="ARBA" id="ARBA00022448"/>
    </source>
</evidence>
<evidence type="ECO:0000313" key="8">
    <source>
        <dbReference type="Proteomes" id="UP000822476"/>
    </source>
</evidence>
<keyword evidence="3 6" id="KW-0812">Transmembrane</keyword>
<name>A0A8S9Y9Z7_9TREM</name>
<comment type="subcellular location">
    <subcellularLocation>
        <location evidence="1 6">Membrane</location>
        <topology evidence="1 6">Multi-pass membrane protein</topology>
    </subcellularLocation>
</comment>
<feature type="transmembrane region" description="Helical" evidence="6">
    <location>
        <begin position="15"/>
        <end position="33"/>
    </location>
</feature>
<comment type="caution">
    <text evidence="6">Lacks conserved residue(s) required for the propagation of feature annotation.</text>
</comment>
<evidence type="ECO:0000256" key="5">
    <source>
        <dbReference type="ARBA" id="ARBA00023136"/>
    </source>
</evidence>
<evidence type="ECO:0000256" key="1">
    <source>
        <dbReference type="ARBA" id="ARBA00004141"/>
    </source>
</evidence>
<dbReference type="OrthoDB" id="5877963at2759"/>
<reference evidence="7" key="1">
    <citation type="submission" date="2019-07" db="EMBL/GenBank/DDBJ databases">
        <title>Annotation for the trematode Paragonimus miyazaki's.</title>
        <authorList>
            <person name="Choi Y.-J."/>
        </authorList>
    </citation>
    <scope>NUCLEOTIDE SEQUENCE</scope>
    <source>
        <strain evidence="7">Japan</strain>
    </source>
</reference>
<dbReference type="InterPro" id="IPR001991">
    <property type="entry name" value="Na-dicarboxylate_symporter"/>
</dbReference>
<feature type="transmembrane region" description="Helical" evidence="6">
    <location>
        <begin position="85"/>
        <end position="111"/>
    </location>
</feature>
<sequence>MGKMTSVFYCLKQNVFLLSTTICIAIGVAVGMIMRVFHAPDVAILYVGLPGELFMRALNFSVIPLLACNIVAVTAKLKPSEQGMVVVLSILYCIAMNLLGSFIGLVATVLINPGGRFGVLSLYGANRLTSAGKLSMTDIFPDFLRNLVPDNILKTLLYSTVTTYTPVESVLNNNGTTNVTVFYQRTVDVTSGPNILGEFLMCGY</sequence>
<proteinExistence type="inferred from homology"/>
<organism evidence="7 8">
    <name type="scientific">Paragonimus skrjabini miyazakii</name>
    <dbReference type="NCBI Taxonomy" id="59628"/>
    <lineage>
        <taxon>Eukaryota</taxon>
        <taxon>Metazoa</taxon>
        <taxon>Spiralia</taxon>
        <taxon>Lophotrochozoa</taxon>
        <taxon>Platyhelminthes</taxon>
        <taxon>Trematoda</taxon>
        <taxon>Digenea</taxon>
        <taxon>Plagiorchiida</taxon>
        <taxon>Troglotremata</taxon>
        <taxon>Troglotrematidae</taxon>
        <taxon>Paragonimus</taxon>
    </lineage>
</organism>
<dbReference type="Proteomes" id="UP000822476">
    <property type="component" value="Unassembled WGS sequence"/>
</dbReference>
<dbReference type="GO" id="GO:0015175">
    <property type="term" value="F:neutral L-amino acid transmembrane transporter activity"/>
    <property type="evidence" value="ECO:0007669"/>
    <property type="project" value="TreeGrafter"/>
</dbReference>
<evidence type="ECO:0000256" key="6">
    <source>
        <dbReference type="RuleBase" id="RU361216"/>
    </source>
</evidence>
<dbReference type="InterPro" id="IPR036458">
    <property type="entry name" value="Na:dicarbo_symporter_sf"/>
</dbReference>
<dbReference type="PRINTS" id="PR00173">
    <property type="entry name" value="EDTRNSPORT"/>
</dbReference>
<keyword evidence="4 6" id="KW-1133">Transmembrane helix</keyword>
<evidence type="ECO:0000256" key="3">
    <source>
        <dbReference type="ARBA" id="ARBA00022692"/>
    </source>
</evidence>
<dbReference type="EMBL" id="JTDE01021446">
    <property type="protein sequence ID" value="KAF7232919.1"/>
    <property type="molecule type" value="Genomic_DNA"/>
</dbReference>